<gene>
    <name evidence="3" type="ORF">FSB76_13400</name>
</gene>
<dbReference type="InterPro" id="IPR003423">
    <property type="entry name" value="OMP_efflux"/>
</dbReference>
<dbReference type="PROSITE" id="PS51257">
    <property type="entry name" value="PROKAR_LIPOPROTEIN"/>
    <property type="match status" value="1"/>
</dbReference>
<keyword evidence="2" id="KW-0564">Palmitate</keyword>
<proteinExistence type="inferred from homology"/>
<dbReference type="SUPFAM" id="SSF56954">
    <property type="entry name" value="Outer membrane efflux proteins (OEP)"/>
    <property type="match status" value="1"/>
</dbReference>
<dbReference type="Gene3D" id="2.20.200.10">
    <property type="entry name" value="Outer membrane efflux proteins (OEP)"/>
    <property type="match status" value="1"/>
</dbReference>
<evidence type="ECO:0000313" key="4">
    <source>
        <dbReference type="Proteomes" id="UP000321362"/>
    </source>
</evidence>
<comment type="similarity">
    <text evidence="1 2">Belongs to the outer membrane factor (OMF) (TC 1.B.17) family.</text>
</comment>
<dbReference type="PANTHER" id="PTHR30203">
    <property type="entry name" value="OUTER MEMBRANE CATION EFFLUX PROTEIN"/>
    <property type="match status" value="1"/>
</dbReference>
<evidence type="ECO:0000313" key="3">
    <source>
        <dbReference type="EMBL" id="QEC80491.1"/>
    </source>
</evidence>
<keyword evidence="4" id="KW-1185">Reference proteome</keyword>
<keyword evidence="2" id="KW-0449">Lipoprotein</keyword>
<sequence length="481" mass="52637">MLKKANLYILTTAFLLILTAGCKTYKPVKGPDAAANLPGTFGSSTDTTTIAALPISQFFADQKLISLIDTALKANPDILTALQRVEASRANLRFSTSKLLPTLNIAANAGLEKYGDYTQNGVGNYDTNFSQNISSNQHIPNPTPNYFLGFQSSWEVDLWGKLSNQKKAAFARFLASQSGHRLITTQLTAQIAGLYYQLLALDAELAIIKKNIALQDNALEIVKIQKLGGRATELAVQQFEAQLARTKGLQYTTLQQITETENQLNFLSGSFNGKITRDTAIMKIALPVIIGAGVPSQLLLNRPDIRAAELELTAMNADIKAARANFFPTLTLTPYAGYNSFNAGLLFNPGSFTYGLIGGLTAPVFNRKGIKAEYERTIAEEKIAVYNYQKTILSGFQEVNNNLSGIGNYKQAFEFKQQELQALNNALSVANDLYLVGRANYLEIITAQRSVLDAELELTSIKRNIFLSSVNLYQAVGGGWR</sequence>
<dbReference type="Proteomes" id="UP000321362">
    <property type="component" value="Chromosome"/>
</dbReference>
<reference evidence="3 4" key="1">
    <citation type="journal article" date="2013" name="J. Microbiol.">
        <title>Mucilaginibacter ginsenosidivorax sp. nov., with ginsenoside converting activity isolated from sediment.</title>
        <authorList>
            <person name="Kim J.K."/>
            <person name="Choi T.E."/>
            <person name="Liu Q.M."/>
            <person name="Park H.Y."/>
            <person name="Yi T.H."/>
            <person name="Yoon M.H."/>
            <person name="Kim S.C."/>
            <person name="Im W.T."/>
        </authorList>
    </citation>
    <scope>NUCLEOTIDE SEQUENCE [LARGE SCALE GENOMIC DNA]</scope>
    <source>
        <strain evidence="3 4">KHI28</strain>
    </source>
</reference>
<keyword evidence="2" id="KW-1134">Transmembrane beta strand</keyword>
<dbReference type="AlphaFoldDB" id="A0A5B8W9X5"/>
<organism evidence="3 4">
    <name type="scientific">Mucilaginibacter ginsenosidivorax</name>
    <dbReference type="NCBI Taxonomy" id="862126"/>
    <lineage>
        <taxon>Bacteria</taxon>
        <taxon>Pseudomonadati</taxon>
        <taxon>Bacteroidota</taxon>
        <taxon>Sphingobacteriia</taxon>
        <taxon>Sphingobacteriales</taxon>
        <taxon>Sphingobacteriaceae</taxon>
        <taxon>Mucilaginibacter</taxon>
    </lineage>
</organism>
<evidence type="ECO:0000256" key="1">
    <source>
        <dbReference type="ARBA" id="ARBA00007613"/>
    </source>
</evidence>
<comment type="subcellular location">
    <subcellularLocation>
        <location evidence="2">Cell membrane</location>
        <topology evidence="2">Lipid-anchor</topology>
    </subcellularLocation>
</comment>
<accession>A0A5B8W9X5</accession>
<evidence type="ECO:0000256" key="2">
    <source>
        <dbReference type="RuleBase" id="RU362097"/>
    </source>
</evidence>
<dbReference type="Pfam" id="PF02321">
    <property type="entry name" value="OEP"/>
    <property type="match status" value="2"/>
</dbReference>
<dbReference type="OrthoDB" id="9770517at2"/>
<name>A0A5B8W9X5_9SPHI</name>
<dbReference type="Gene3D" id="1.20.1600.10">
    <property type="entry name" value="Outer membrane efflux proteins (OEP)"/>
    <property type="match status" value="1"/>
</dbReference>
<dbReference type="EMBL" id="CP042437">
    <property type="protein sequence ID" value="QEC80491.1"/>
    <property type="molecule type" value="Genomic_DNA"/>
</dbReference>
<dbReference type="GO" id="GO:0005886">
    <property type="term" value="C:plasma membrane"/>
    <property type="evidence" value="ECO:0007669"/>
    <property type="project" value="UniProtKB-SubCell"/>
</dbReference>
<dbReference type="KEGG" id="mgk:FSB76_13400"/>
<dbReference type="GO" id="GO:0015562">
    <property type="term" value="F:efflux transmembrane transporter activity"/>
    <property type="evidence" value="ECO:0007669"/>
    <property type="project" value="InterPro"/>
</dbReference>
<keyword evidence="2" id="KW-0472">Membrane</keyword>
<dbReference type="InterPro" id="IPR010131">
    <property type="entry name" value="MdtP/NodT-like"/>
</dbReference>
<dbReference type="PANTHER" id="PTHR30203:SF30">
    <property type="entry name" value="OUTER MEMBRANE PROTEIN-RELATED"/>
    <property type="match status" value="1"/>
</dbReference>
<protein>
    <submittedName>
        <fullName evidence="3">TolC family protein</fullName>
    </submittedName>
</protein>
<keyword evidence="2" id="KW-0812">Transmembrane</keyword>
<dbReference type="NCBIfam" id="TIGR01845">
    <property type="entry name" value="outer_NodT"/>
    <property type="match status" value="1"/>
</dbReference>